<evidence type="ECO:0000313" key="6">
    <source>
        <dbReference type="Proteomes" id="UP000296216"/>
    </source>
</evidence>
<dbReference type="NCBIfam" id="NF045778">
    <property type="entry name" value="gas_vesic_GvpL"/>
    <property type="match status" value="1"/>
</dbReference>
<dbReference type="GO" id="GO:0031411">
    <property type="term" value="C:gas vesicle"/>
    <property type="evidence" value="ECO:0007669"/>
    <property type="project" value="UniProtKB-SubCell"/>
</dbReference>
<reference evidence="4" key="3">
    <citation type="journal article" name="MicrobiologyOpen">
        <title>Whole-genome comparison between the type strain of Halobacterium salinarum (DSM 3754(T)) and the laboratory strains R1 and NRC-1.</title>
        <authorList>
            <person name="Pfeiffer F."/>
            <person name="Losensky G."/>
            <person name="Marchfelder A."/>
            <person name="Habermann B."/>
            <person name="Dyall-Smith M."/>
        </authorList>
    </citation>
    <scope>NUCLEOTIDE SEQUENCE</scope>
    <source>
        <strain evidence="4">91-R6</strain>
    </source>
</reference>
<evidence type="ECO:0000256" key="3">
    <source>
        <dbReference type="ARBA" id="ARBA00035643"/>
    </source>
</evidence>
<dbReference type="EMBL" id="CP038632">
    <property type="protein sequence ID" value="QCC46014.1"/>
    <property type="molecule type" value="Genomic_DNA"/>
</dbReference>
<protein>
    <submittedName>
        <fullName evidence="5">Gas vesicle synthesis protein GvpL/GvpF</fullName>
    </submittedName>
    <submittedName>
        <fullName evidence="4">Gas-vesicle-associated protein GvpL</fullName>
    </submittedName>
</protein>
<comment type="subcellular location">
    <subcellularLocation>
        <location evidence="2">Gas vesicle</location>
    </subcellularLocation>
</comment>
<evidence type="ECO:0000313" key="4">
    <source>
        <dbReference type="EMBL" id="QCC46014.1"/>
    </source>
</evidence>
<proteinExistence type="inferred from homology"/>
<geneLocation type="plasmid" evidence="4">
    <name>pHSAL1</name>
</geneLocation>
<reference evidence="4 6" key="1">
    <citation type="journal article" date="2019" name="Microbiol. Resour. Announc.">
        <title>The Genome Sequence of the Halobacterium salinarum Type Strain Is Closely Related to That of Laboratory Strains NRC-1 and R1.</title>
        <authorList>
            <person name="Pfeiffer F."/>
            <person name="Marchfelder A."/>
            <person name="Habermann B."/>
            <person name="Dyall-Smith M.L."/>
        </authorList>
    </citation>
    <scope>NUCLEOTIDE SEQUENCE [LARGE SCALE GENOMIC DNA]</scope>
    <source>
        <strain evidence="4">91-R6</strain>
        <strain evidence="6">ATCC 33171 / DSM 3754 / JCM 8978 / NBRC 102687 / NCIMB 764 / 91-R6</strain>
        <plasmid evidence="6">phsal1</plasmid>
    </source>
</reference>
<dbReference type="RefSeq" id="WP_012289626.1">
    <property type="nucleotide sequence ID" value="NZ_VRYN01000008.1"/>
</dbReference>
<dbReference type="PANTHER" id="PTHR36852:SF1">
    <property type="entry name" value="PROTEIN GVPL 2"/>
    <property type="match status" value="1"/>
</dbReference>
<dbReference type="InterPro" id="IPR009430">
    <property type="entry name" value="GvpL/GvpF"/>
</dbReference>
<dbReference type="AlphaFoldDB" id="A0A4D6GVY2"/>
<organism evidence="4 6">
    <name type="scientific">Halobacterium salinarum (strain ATCC 33171 / DSM 3754 / JCM 8978 / NBRC 102687 / NCIMB 764 / 91-R6)</name>
    <dbReference type="NCBI Taxonomy" id="2597657"/>
    <lineage>
        <taxon>Archaea</taxon>
        <taxon>Methanobacteriati</taxon>
        <taxon>Methanobacteriota</taxon>
        <taxon>Stenosarchaea group</taxon>
        <taxon>Halobacteria</taxon>
        <taxon>Halobacteriales</taxon>
        <taxon>Halobacteriaceae</taxon>
        <taxon>Halobacterium</taxon>
    </lineage>
</organism>
<gene>
    <name evidence="4" type="primary">gvpL</name>
    <name evidence="5" type="ORF">APQ99_02137</name>
    <name evidence="4" type="ORF">HBSAL_12170</name>
</gene>
<accession>A0A4D6GVY2</accession>
<name>A0A4D6GVY2_HALS9</name>
<evidence type="ECO:0000313" key="7">
    <source>
        <dbReference type="Proteomes" id="UP000323075"/>
    </source>
</evidence>
<geneLocation type="plasmid" evidence="6">
    <name>phsal1</name>
</geneLocation>
<comment type="similarity">
    <text evidence="3">Belongs to the gas vesicle GvpF/GvpL family.</text>
</comment>
<evidence type="ECO:0000256" key="2">
    <source>
        <dbReference type="ARBA" id="ARBA00035108"/>
    </source>
</evidence>
<dbReference type="Pfam" id="PF06386">
    <property type="entry name" value="GvpL_GvpF"/>
    <property type="match status" value="1"/>
</dbReference>
<dbReference type="SMR" id="A0A4D6GVY2"/>
<keyword evidence="1" id="KW-0304">Gas vesicle</keyword>
<sequence length="279" mass="30376">MTPAQSQARAQLSDGRYVYCVVDTTSVPSASVGETTGIDDETVRVVSVDGVGAVVHDCTSVYDADDIDQVKRWLVTHQQVVDDVSDVFGTPLPMRFDTVFAGGDSALTDWLADTHPRLRTELDGFAGCWEYRVTLLWDPQPFEAHVTATDDTLQALEARQAEADAGTTFLLEKQYDARLAERRRARRSALASDLSAAVEPVATQVASQDTTTSLRDESVSERHTPIARLAVLAPETDESALGSQLDDIAARDGVTIRFTGPWPPYTFAPDICTDEPNQA</sequence>
<dbReference type="GO" id="GO:0031412">
    <property type="term" value="P:gas vesicle organization"/>
    <property type="evidence" value="ECO:0007669"/>
    <property type="project" value="InterPro"/>
</dbReference>
<dbReference type="EMBL" id="VRYN01000008">
    <property type="protein sequence ID" value="TYO75007.1"/>
    <property type="molecule type" value="Genomic_DNA"/>
</dbReference>
<dbReference type="InterPro" id="IPR054796">
    <property type="entry name" value="Gas_vesic_GvpL"/>
</dbReference>
<dbReference type="Proteomes" id="UP000296216">
    <property type="component" value="Plasmid pHSAL1"/>
</dbReference>
<dbReference type="GeneID" id="68695190"/>
<keyword evidence="4" id="KW-0614">Plasmid</keyword>
<evidence type="ECO:0000313" key="5">
    <source>
        <dbReference type="EMBL" id="TYO75007.1"/>
    </source>
</evidence>
<dbReference type="PANTHER" id="PTHR36852">
    <property type="entry name" value="PROTEIN GVPL 2"/>
    <property type="match status" value="1"/>
</dbReference>
<reference evidence="5 7" key="2">
    <citation type="submission" date="2019-07" db="EMBL/GenBank/DDBJ databases">
        <title>Genomic Encyclopedia of Archaeal and Bacterial Type Strains, Phase II (KMG-II): from individual species to whole genera.</title>
        <authorList>
            <person name="Goeker M."/>
        </authorList>
    </citation>
    <scope>NUCLEOTIDE SEQUENCE [LARGE SCALE GENOMIC DNA]</scope>
    <source>
        <strain evidence="5 7">DSM 3754</strain>
    </source>
</reference>
<evidence type="ECO:0000256" key="1">
    <source>
        <dbReference type="ARBA" id="ARBA00022987"/>
    </source>
</evidence>
<dbReference type="Proteomes" id="UP000323075">
    <property type="component" value="Unassembled WGS sequence"/>
</dbReference>